<organism evidence="6 7">
    <name type="scientific">Azospirillum rugosum</name>
    <dbReference type="NCBI Taxonomy" id="416170"/>
    <lineage>
        <taxon>Bacteria</taxon>
        <taxon>Pseudomonadati</taxon>
        <taxon>Pseudomonadota</taxon>
        <taxon>Alphaproteobacteria</taxon>
        <taxon>Rhodospirillales</taxon>
        <taxon>Azospirillaceae</taxon>
        <taxon>Azospirillum</taxon>
    </lineage>
</organism>
<dbReference type="PANTHER" id="PTHR44196:SF1">
    <property type="entry name" value="DEHYDROGENASE_REDUCTASE SDR FAMILY MEMBER 7B"/>
    <property type="match status" value="1"/>
</dbReference>
<dbReference type="CDD" id="cd05360">
    <property type="entry name" value="SDR_c3"/>
    <property type="match status" value="1"/>
</dbReference>
<dbReference type="InterPro" id="IPR036291">
    <property type="entry name" value="NAD(P)-bd_dom_sf"/>
</dbReference>
<dbReference type="RefSeq" id="WP_209763940.1">
    <property type="nucleotide sequence ID" value="NZ_JAGINP010000002.1"/>
</dbReference>
<evidence type="ECO:0000313" key="7">
    <source>
        <dbReference type="Proteomes" id="UP000781958"/>
    </source>
</evidence>
<dbReference type="Pfam" id="PF00106">
    <property type="entry name" value="adh_short"/>
    <property type="match status" value="1"/>
</dbReference>
<dbReference type="PRINTS" id="PR00080">
    <property type="entry name" value="SDRFAMILY"/>
</dbReference>
<evidence type="ECO:0000256" key="1">
    <source>
        <dbReference type="ARBA" id="ARBA00006484"/>
    </source>
</evidence>
<dbReference type="PANTHER" id="PTHR44196">
    <property type="entry name" value="DEHYDROGENASE/REDUCTASE SDR FAMILY MEMBER 7B"/>
    <property type="match status" value="1"/>
</dbReference>
<feature type="compositionally biased region" description="Basic and acidic residues" evidence="4">
    <location>
        <begin position="337"/>
        <end position="347"/>
    </location>
</feature>
<accession>A0ABS4SED5</accession>
<feature type="region of interest" description="Disordered" evidence="4">
    <location>
        <begin position="382"/>
        <end position="401"/>
    </location>
</feature>
<keyword evidence="7" id="KW-1185">Reference proteome</keyword>
<feature type="region of interest" description="Disordered" evidence="4">
    <location>
        <begin position="270"/>
        <end position="292"/>
    </location>
</feature>
<dbReference type="InterPro" id="IPR020904">
    <property type="entry name" value="Sc_DH/Rdtase_CS"/>
</dbReference>
<evidence type="ECO:0000259" key="5">
    <source>
        <dbReference type="SMART" id="SM00822"/>
    </source>
</evidence>
<dbReference type="InterPro" id="IPR002347">
    <property type="entry name" value="SDR_fam"/>
</dbReference>
<evidence type="ECO:0000256" key="2">
    <source>
        <dbReference type="ARBA" id="ARBA00023002"/>
    </source>
</evidence>
<dbReference type="Proteomes" id="UP000781958">
    <property type="component" value="Unassembled WGS sequence"/>
</dbReference>
<keyword evidence="2" id="KW-0560">Oxidoreductase</keyword>
<proteinExistence type="inferred from homology"/>
<evidence type="ECO:0000256" key="4">
    <source>
        <dbReference type="SAM" id="MobiDB-lite"/>
    </source>
</evidence>
<comment type="similarity">
    <text evidence="1 3">Belongs to the short-chain dehydrogenases/reductases (SDR) family.</text>
</comment>
<comment type="caution">
    <text evidence="6">The sequence shown here is derived from an EMBL/GenBank/DDBJ whole genome shotgun (WGS) entry which is preliminary data.</text>
</comment>
<feature type="compositionally biased region" description="Basic and acidic residues" evidence="4">
    <location>
        <begin position="276"/>
        <end position="291"/>
    </location>
</feature>
<dbReference type="EMBL" id="JAGINP010000002">
    <property type="protein sequence ID" value="MBP2290924.1"/>
    <property type="molecule type" value="Genomic_DNA"/>
</dbReference>
<gene>
    <name evidence="6" type="ORF">J2851_000666</name>
</gene>
<reference evidence="6 7" key="1">
    <citation type="submission" date="2021-03" db="EMBL/GenBank/DDBJ databases">
        <title>Genomic Encyclopedia of Type Strains, Phase III (KMG-III): the genomes of soil and plant-associated and newly described type strains.</title>
        <authorList>
            <person name="Whitman W."/>
        </authorList>
    </citation>
    <scope>NUCLEOTIDE SEQUENCE [LARGE SCALE GENOMIC DNA]</scope>
    <source>
        <strain evidence="6 7">IMMIB AFH-6</strain>
    </source>
</reference>
<dbReference type="NCBIfam" id="NF005495">
    <property type="entry name" value="PRK07109.1"/>
    <property type="match status" value="1"/>
</dbReference>
<dbReference type="SMART" id="SM00822">
    <property type="entry name" value="PKS_KR"/>
    <property type="match status" value="1"/>
</dbReference>
<feature type="domain" description="Ketoreductase" evidence="5">
    <location>
        <begin position="11"/>
        <end position="196"/>
    </location>
</feature>
<evidence type="ECO:0000256" key="3">
    <source>
        <dbReference type="RuleBase" id="RU000363"/>
    </source>
</evidence>
<name>A0ABS4SED5_9PROT</name>
<dbReference type="SUPFAM" id="SSF51735">
    <property type="entry name" value="NAD(P)-binding Rossmann-fold domains"/>
    <property type="match status" value="1"/>
</dbReference>
<evidence type="ECO:0000313" key="6">
    <source>
        <dbReference type="EMBL" id="MBP2290924.1"/>
    </source>
</evidence>
<feature type="region of interest" description="Disordered" evidence="4">
    <location>
        <begin position="335"/>
        <end position="356"/>
    </location>
</feature>
<dbReference type="PROSITE" id="PS00061">
    <property type="entry name" value="ADH_SHORT"/>
    <property type="match status" value="1"/>
</dbReference>
<dbReference type="PRINTS" id="PR00081">
    <property type="entry name" value="GDHRDH"/>
</dbReference>
<sequence length="401" mass="43838">MRLQLKPIEEQVIVITGASSGIGLATARMAARQGAKVVLAARDREGLARVAEEIRGEGGDAVHCVADVANPDELRQLADMAVRTHGRIDTWVNNAGVSIYGKVVDTPMEDHRRLFETNYWGVVNGSLAAIPHLRKNGGALINLGSVVSDRSVPLQGAYSATKHAVKGFTDALRMELEADGVPISVTLIKPAAIDTLYEEHAKNLMDVEPSNPPPVYAPDLVAKAICHCAQTPMRDMYVGGGAKLFSLAETFAPRITDYLMERTVTRATRSGGPLRARNDALHSHGDDGRERAGRHRFVRETSLYTEAQMHPWMTVALLAGIGVLAGAAMSRGWVRGGHSEDRGEHRGEGRHRTKGWQRLGQREHGRFREDYYSENGGHRTLGHNAKPAWQAAEESEVTFPR</sequence>
<dbReference type="Gene3D" id="3.40.50.720">
    <property type="entry name" value="NAD(P)-binding Rossmann-like Domain"/>
    <property type="match status" value="1"/>
</dbReference>
<dbReference type="InterPro" id="IPR057326">
    <property type="entry name" value="KR_dom"/>
</dbReference>
<protein>
    <submittedName>
        <fullName evidence="6">Short-subunit dehydrogenase</fullName>
    </submittedName>
</protein>